<gene>
    <name evidence="2" type="ORF">GOBAR_AA33145</name>
</gene>
<protein>
    <submittedName>
        <fullName evidence="2">Uncharacterized protein</fullName>
    </submittedName>
</protein>
<evidence type="ECO:0000313" key="2">
    <source>
        <dbReference type="EMBL" id="PPR87547.1"/>
    </source>
</evidence>
<evidence type="ECO:0000256" key="1">
    <source>
        <dbReference type="SAM" id="MobiDB-lite"/>
    </source>
</evidence>
<feature type="compositionally biased region" description="Polar residues" evidence="1">
    <location>
        <begin position="15"/>
        <end position="26"/>
    </location>
</feature>
<accession>A0A2P5W931</accession>
<dbReference type="Proteomes" id="UP000239757">
    <property type="component" value="Unassembled WGS sequence"/>
</dbReference>
<reference evidence="2 3" key="1">
    <citation type="submission" date="2015-01" db="EMBL/GenBank/DDBJ databases">
        <title>Genome of allotetraploid Gossypium barbadense reveals genomic plasticity and fiber elongation in cotton evolution.</title>
        <authorList>
            <person name="Chen X."/>
            <person name="Liu X."/>
            <person name="Zhao B."/>
            <person name="Zheng H."/>
            <person name="Hu Y."/>
            <person name="Lu G."/>
            <person name="Yang C."/>
            <person name="Chen J."/>
            <person name="Shan C."/>
            <person name="Zhang L."/>
            <person name="Zhou Y."/>
            <person name="Wang L."/>
            <person name="Guo W."/>
            <person name="Bai Y."/>
            <person name="Ruan J."/>
            <person name="Shangguan X."/>
            <person name="Mao Y."/>
            <person name="Jiang J."/>
            <person name="Zhu Y."/>
            <person name="Lei J."/>
            <person name="Kang H."/>
            <person name="Chen S."/>
            <person name="He X."/>
            <person name="Wang R."/>
            <person name="Wang Y."/>
            <person name="Chen J."/>
            <person name="Wang L."/>
            <person name="Yu S."/>
            <person name="Wang B."/>
            <person name="Wei J."/>
            <person name="Song S."/>
            <person name="Lu X."/>
            <person name="Gao Z."/>
            <person name="Gu W."/>
            <person name="Deng X."/>
            <person name="Ma D."/>
            <person name="Wang S."/>
            <person name="Liang W."/>
            <person name="Fang L."/>
            <person name="Cai C."/>
            <person name="Zhu X."/>
            <person name="Zhou B."/>
            <person name="Zhang Y."/>
            <person name="Chen Z."/>
            <person name="Xu S."/>
            <person name="Zhu R."/>
            <person name="Wang S."/>
            <person name="Zhang T."/>
            <person name="Zhao G."/>
        </authorList>
    </citation>
    <scope>NUCLEOTIDE SEQUENCE [LARGE SCALE GENOMIC DNA]</scope>
    <source>
        <strain evidence="3">cv. Xinhai21</strain>
        <tissue evidence="2">Leaf</tissue>
    </source>
</reference>
<feature type="region of interest" description="Disordered" evidence="1">
    <location>
        <begin position="1"/>
        <end position="71"/>
    </location>
</feature>
<organism evidence="2 3">
    <name type="scientific">Gossypium barbadense</name>
    <name type="common">Sea Island cotton</name>
    <name type="synonym">Hibiscus barbadensis</name>
    <dbReference type="NCBI Taxonomy" id="3634"/>
    <lineage>
        <taxon>Eukaryota</taxon>
        <taxon>Viridiplantae</taxon>
        <taxon>Streptophyta</taxon>
        <taxon>Embryophyta</taxon>
        <taxon>Tracheophyta</taxon>
        <taxon>Spermatophyta</taxon>
        <taxon>Magnoliopsida</taxon>
        <taxon>eudicotyledons</taxon>
        <taxon>Gunneridae</taxon>
        <taxon>Pentapetalae</taxon>
        <taxon>rosids</taxon>
        <taxon>malvids</taxon>
        <taxon>Malvales</taxon>
        <taxon>Malvaceae</taxon>
        <taxon>Malvoideae</taxon>
        <taxon>Gossypium</taxon>
    </lineage>
</organism>
<sequence>MKRSAARQFDASSMEPANTHNQNTTHMPIAGAEGTTNEGAPQPLGTRTTRGKVPPGLGRAKTEPTNSTYTPQWAVAVKGTWYWGRGQFRMRARAWQGQGTVWSPTWDAQGVPKRDGGERASQARAHSNA</sequence>
<dbReference type="AlphaFoldDB" id="A0A2P5W931"/>
<name>A0A2P5W931_GOSBA</name>
<proteinExistence type="predicted"/>
<dbReference type="EMBL" id="KZ668540">
    <property type="protein sequence ID" value="PPR87547.1"/>
    <property type="molecule type" value="Genomic_DNA"/>
</dbReference>
<evidence type="ECO:0000313" key="3">
    <source>
        <dbReference type="Proteomes" id="UP000239757"/>
    </source>
</evidence>
<feature type="region of interest" description="Disordered" evidence="1">
    <location>
        <begin position="100"/>
        <end position="129"/>
    </location>
</feature>